<sequence length="316" mass="35785">PFNENEALVTTSALLPARYQISRPGSSFEFVDPQSDPHAFFAHLLLTPDLDFLEPYLWVAGLRNGVRPLHQQKARERSIVPVVDARLHLVWRPRMIYLAPLHEALLHYHSFKKYFCAPELLRDKDHRMQQTMEQTTDGQRQLNGMAALGLLFSYTKLIVYQIDLDIAKEAGLVPKDVTYAAWTRFARRVACAAEARLGQLPRRWRFGELRLNRVNMIARLVVLFSGGMERSSSSLSAVRGYQVEHSDYLGLVETNFKWLLAVFAWLSVTLGALQVGVSVAEGDNDQRAAYMSATWEFSLIVLLAMAATIILVLAIL</sequence>
<accession>A0A9P4XZZ7</accession>
<keyword evidence="1" id="KW-0472">Membrane</keyword>
<dbReference type="PANTHER" id="PTHR34414">
    <property type="entry name" value="HET DOMAIN-CONTAINING PROTEIN-RELATED"/>
    <property type="match status" value="1"/>
</dbReference>
<comment type="caution">
    <text evidence="2">The sequence shown here is derived from an EMBL/GenBank/DDBJ whole genome shotgun (WGS) entry which is preliminary data.</text>
</comment>
<dbReference type="GeneID" id="63832723"/>
<dbReference type="EMBL" id="MU032349">
    <property type="protein sequence ID" value="KAF3764009.1"/>
    <property type="molecule type" value="Genomic_DNA"/>
</dbReference>
<feature type="non-terminal residue" evidence="2">
    <location>
        <position position="1"/>
    </location>
</feature>
<feature type="transmembrane region" description="Helical" evidence="1">
    <location>
        <begin position="297"/>
        <end position="315"/>
    </location>
</feature>
<proteinExistence type="predicted"/>
<dbReference type="Proteomes" id="UP000803844">
    <property type="component" value="Unassembled WGS sequence"/>
</dbReference>
<dbReference type="InterPro" id="IPR046536">
    <property type="entry name" value="DUF6601"/>
</dbReference>
<reference evidence="2" key="1">
    <citation type="journal article" date="2020" name="Phytopathology">
        <title>Genome sequence of the chestnut blight fungus Cryphonectria parasitica EP155: A fundamental resource for an archetypical invasive plant pathogen.</title>
        <authorList>
            <person name="Crouch J.A."/>
            <person name="Dawe A."/>
            <person name="Aerts A."/>
            <person name="Barry K."/>
            <person name="Churchill A.C.L."/>
            <person name="Grimwood J."/>
            <person name="Hillman B."/>
            <person name="Milgroom M.G."/>
            <person name="Pangilinan J."/>
            <person name="Smith M."/>
            <person name="Salamov A."/>
            <person name="Schmutz J."/>
            <person name="Yadav J."/>
            <person name="Grigoriev I.V."/>
            <person name="Nuss D."/>
        </authorList>
    </citation>
    <scope>NUCLEOTIDE SEQUENCE</scope>
    <source>
        <strain evidence="2">EP155</strain>
    </source>
</reference>
<protein>
    <submittedName>
        <fullName evidence="2">Uncharacterized protein</fullName>
    </submittedName>
</protein>
<gene>
    <name evidence="2" type="ORF">M406DRAFT_221441</name>
</gene>
<evidence type="ECO:0000313" key="2">
    <source>
        <dbReference type="EMBL" id="KAF3764009.1"/>
    </source>
</evidence>
<name>A0A9P4XZZ7_CRYP1</name>
<dbReference type="Pfam" id="PF20246">
    <property type="entry name" value="DUF6601"/>
    <property type="match status" value="1"/>
</dbReference>
<keyword evidence="1" id="KW-0812">Transmembrane</keyword>
<evidence type="ECO:0000256" key="1">
    <source>
        <dbReference type="SAM" id="Phobius"/>
    </source>
</evidence>
<organism evidence="2 3">
    <name type="scientific">Cryphonectria parasitica (strain ATCC 38755 / EP155)</name>
    <dbReference type="NCBI Taxonomy" id="660469"/>
    <lineage>
        <taxon>Eukaryota</taxon>
        <taxon>Fungi</taxon>
        <taxon>Dikarya</taxon>
        <taxon>Ascomycota</taxon>
        <taxon>Pezizomycotina</taxon>
        <taxon>Sordariomycetes</taxon>
        <taxon>Sordariomycetidae</taxon>
        <taxon>Diaporthales</taxon>
        <taxon>Cryphonectriaceae</taxon>
        <taxon>Cryphonectria-Endothia species complex</taxon>
        <taxon>Cryphonectria</taxon>
    </lineage>
</organism>
<dbReference type="RefSeq" id="XP_040774970.1">
    <property type="nucleotide sequence ID" value="XM_040915594.1"/>
</dbReference>
<dbReference type="AlphaFoldDB" id="A0A9P4XZZ7"/>
<keyword evidence="1" id="KW-1133">Transmembrane helix</keyword>
<evidence type="ECO:0000313" key="3">
    <source>
        <dbReference type="Proteomes" id="UP000803844"/>
    </source>
</evidence>
<dbReference type="PANTHER" id="PTHR34414:SF1">
    <property type="entry name" value="SUBTILISIN-LIKE SERINE PROTEASE"/>
    <property type="match status" value="1"/>
</dbReference>
<keyword evidence="3" id="KW-1185">Reference proteome</keyword>
<feature type="transmembrane region" description="Helical" evidence="1">
    <location>
        <begin position="258"/>
        <end position="277"/>
    </location>
</feature>
<feature type="non-terminal residue" evidence="2">
    <location>
        <position position="316"/>
    </location>
</feature>
<dbReference type="OrthoDB" id="5086500at2759"/>